<dbReference type="Gene3D" id="3.40.50.150">
    <property type="entry name" value="Vaccinia Virus protein VP39"/>
    <property type="match status" value="1"/>
</dbReference>
<dbReference type="AlphaFoldDB" id="A0AAE9NEY2"/>
<dbReference type="Proteomes" id="UP001058872">
    <property type="component" value="Chromosome"/>
</dbReference>
<sequence>MPSSEAADRIIDLYQRQASDWIAKRAQSRLFERAWLDRFRALLPPAGPVLDLGCGSAMPIAGYLIGLGHPVVGVDSAPAMIAECRRRFPQQEWNVGDMRQLALGRRFCGILAWDSFFHLSFEDQRRMFQIFREHAAPDAALMFTSGPAHGEAIGQFGGEPLYHASLDASEYRSLLGRNGFRVVSHVADDRDCGGHTIWLAQRIETLGLVE</sequence>
<dbReference type="SUPFAM" id="SSF53335">
    <property type="entry name" value="S-adenosyl-L-methionine-dependent methyltransferases"/>
    <property type="match status" value="1"/>
</dbReference>
<reference evidence="2" key="1">
    <citation type="submission" date="2018-04" db="EMBL/GenBank/DDBJ databases">
        <title>Genomes of Endosymbiotic and Endophytic Bradyrhizobium Publication status.</title>
        <authorList>
            <person name="Guha S."/>
            <person name="Jorrin B."/>
            <person name="Sarkar M."/>
            <person name="Poole P.S."/>
            <person name="DasGupta M."/>
        </authorList>
    </citation>
    <scope>NUCLEOTIDE SEQUENCE</scope>
    <source>
        <strain evidence="2">WBOS16</strain>
    </source>
</reference>
<dbReference type="GO" id="GO:0032259">
    <property type="term" value="P:methylation"/>
    <property type="evidence" value="ECO:0007669"/>
    <property type="project" value="UniProtKB-KW"/>
</dbReference>
<dbReference type="GO" id="GO:0008168">
    <property type="term" value="F:methyltransferase activity"/>
    <property type="evidence" value="ECO:0007669"/>
    <property type="project" value="UniProtKB-KW"/>
</dbReference>
<dbReference type="InterPro" id="IPR029063">
    <property type="entry name" value="SAM-dependent_MTases_sf"/>
</dbReference>
<evidence type="ECO:0000313" key="3">
    <source>
        <dbReference type="Proteomes" id="UP001058872"/>
    </source>
</evidence>
<dbReference type="Pfam" id="PF13649">
    <property type="entry name" value="Methyltransf_25"/>
    <property type="match status" value="1"/>
</dbReference>
<organism evidence="2 3">
    <name type="scientific">Bradyrhizobium betae</name>
    <dbReference type="NCBI Taxonomy" id="244734"/>
    <lineage>
        <taxon>Bacteria</taxon>
        <taxon>Pseudomonadati</taxon>
        <taxon>Pseudomonadota</taxon>
        <taxon>Alphaproteobacteria</taxon>
        <taxon>Hyphomicrobiales</taxon>
        <taxon>Nitrobacteraceae</taxon>
        <taxon>Bradyrhizobium</taxon>
    </lineage>
</organism>
<feature type="domain" description="Methyltransferase" evidence="1">
    <location>
        <begin position="49"/>
        <end position="137"/>
    </location>
</feature>
<evidence type="ECO:0000313" key="2">
    <source>
        <dbReference type="EMBL" id="UUO67629.1"/>
    </source>
</evidence>
<dbReference type="InterPro" id="IPR041698">
    <property type="entry name" value="Methyltransf_25"/>
</dbReference>
<keyword evidence="2" id="KW-0808">Transferase</keyword>
<name>A0AAE9NEY2_9BRAD</name>
<protein>
    <submittedName>
        <fullName evidence="2">SAM-dependent methyltransferase</fullName>
    </submittedName>
</protein>
<gene>
    <name evidence="2" type="ORF">DCM83_22075</name>
</gene>
<evidence type="ECO:0000259" key="1">
    <source>
        <dbReference type="Pfam" id="PF13649"/>
    </source>
</evidence>
<dbReference type="CDD" id="cd02440">
    <property type="entry name" value="AdoMet_MTases"/>
    <property type="match status" value="1"/>
</dbReference>
<accession>A0AAE9NEY2</accession>
<proteinExistence type="predicted"/>
<keyword evidence="2" id="KW-0489">Methyltransferase</keyword>
<dbReference type="EMBL" id="CP028989">
    <property type="protein sequence ID" value="UUO67629.1"/>
    <property type="molecule type" value="Genomic_DNA"/>
</dbReference>